<gene>
    <name evidence="2" type="ORF">UFOVP1043_60</name>
</gene>
<sequence length="307" mass="34193">MITAKNYAAQAEVGLIKHIHYLTTEESERVADIGYVKEVLMYLHSAVKFAMPDNGIVLDDGLKGVVGYEVRLPYPSITLEYYCSDDYPKRARSIPKCPPNSSELAHRMSNSNSMANKCVLVCIDNPDLDFIEIFRVLPVGEYWKVGIFCTALPKVGHTEIAKGGGTTVTSNTRGFYEAVMKQKNPDKYVIDMGRSMSLSDACVVLEFLEALTCTNVEQSIYQPASPKNAQRIKSHKAPIYETRCLTLKTTKKESFGGGDGASSHKSPKQHLRRGHIRRLEKGNIWVNSCVVGDASNGIIDKYYKIKK</sequence>
<reference evidence="2" key="1">
    <citation type="submission" date="2020-05" db="EMBL/GenBank/DDBJ databases">
        <authorList>
            <person name="Chiriac C."/>
            <person name="Salcher M."/>
            <person name="Ghai R."/>
            <person name="Kavagutti S V."/>
        </authorList>
    </citation>
    <scope>NUCLEOTIDE SEQUENCE</scope>
</reference>
<evidence type="ECO:0000256" key="1">
    <source>
        <dbReference type="SAM" id="MobiDB-lite"/>
    </source>
</evidence>
<organism evidence="2">
    <name type="scientific">uncultured Caudovirales phage</name>
    <dbReference type="NCBI Taxonomy" id="2100421"/>
    <lineage>
        <taxon>Viruses</taxon>
        <taxon>Duplodnaviria</taxon>
        <taxon>Heunggongvirae</taxon>
        <taxon>Uroviricota</taxon>
        <taxon>Caudoviricetes</taxon>
        <taxon>Peduoviridae</taxon>
        <taxon>Maltschvirus</taxon>
        <taxon>Maltschvirus maltsch</taxon>
    </lineage>
</organism>
<feature type="region of interest" description="Disordered" evidence="1">
    <location>
        <begin position="253"/>
        <end position="273"/>
    </location>
</feature>
<accession>A0A6J5QHY9</accession>
<proteinExistence type="predicted"/>
<dbReference type="EMBL" id="LR797001">
    <property type="protein sequence ID" value="CAB4180585.1"/>
    <property type="molecule type" value="Genomic_DNA"/>
</dbReference>
<name>A0A6J5QHY9_9CAUD</name>
<evidence type="ECO:0000313" key="2">
    <source>
        <dbReference type="EMBL" id="CAB4180585.1"/>
    </source>
</evidence>
<protein>
    <submittedName>
        <fullName evidence="2">Uncharacterized protein</fullName>
    </submittedName>
</protein>